<evidence type="ECO:0000256" key="1">
    <source>
        <dbReference type="ARBA" id="ARBA00023125"/>
    </source>
</evidence>
<dbReference type="CDD" id="cd00093">
    <property type="entry name" value="HTH_XRE"/>
    <property type="match status" value="1"/>
</dbReference>
<dbReference type="EMBL" id="JBHMAF010000004">
    <property type="protein sequence ID" value="MFB9757116.1"/>
    <property type="molecule type" value="Genomic_DNA"/>
</dbReference>
<keyword evidence="1" id="KW-0238">DNA-binding</keyword>
<dbReference type="PANTHER" id="PTHR46797">
    <property type="entry name" value="HTH-TYPE TRANSCRIPTIONAL REGULATOR"/>
    <property type="match status" value="1"/>
</dbReference>
<dbReference type="SMART" id="SM00530">
    <property type="entry name" value="HTH_XRE"/>
    <property type="match status" value="1"/>
</dbReference>
<dbReference type="PROSITE" id="PS50943">
    <property type="entry name" value="HTH_CROC1"/>
    <property type="match status" value="1"/>
</dbReference>
<evidence type="ECO:0000259" key="2">
    <source>
        <dbReference type="PROSITE" id="PS50943"/>
    </source>
</evidence>
<comment type="caution">
    <text evidence="3">The sequence shown here is derived from an EMBL/GenBank/DDBJ whole genome shotgun (WGS) entry which is preliminary data.</text>
</comment>
<sequence length="75" mass="8603">MERQDELLVQIGNTIKSERLRKGLSQAELAERAELHKNFIGMIERGQRSTTISSLRKICLALGISLTEFFHYLNV</sequence>
<proteinExistence type="predicted"/>
<protein>
    <submittedName>
        <fullName evidence="3">Helix-turn-helix domain-containing protein</fullName>
    </submittedName>
</protein>
<dbReference type="Proteomes" id="UP001589609">
    <property type="component" value="Unassembled WGS sequence"/>
</dbReference>
<dbReference type="InterPro" id="IPR050807">
    <property type="entry name" value="TransReg_Diox_bact_type"/>
</dbReference>
<reference evidence="3 4" key="1">
    <citation type="submission" date="2024-09" db="EMBL/GenBank/DDBJ databases">
        <authorList>
            <person name="Sun Q."/>
            <person name="Mori K."/>
        </authorList>
    </citation>
    <scope>NUCLEOTIDE SEQUENCE [LARGE SCALE GENOMIC DNA]</scope>
    <source>
        <strain evidence="3 4">JCM 11201</strain>
    </source>
</reference>
<dbReference type="SUPFAM" id="SSF47413">
    <property type="entry name" value="lambda repressor-like DNA-binding domains"/>
    <property type="match status" value="1"/>
</dbReference>
<dbReference type="InterPro" id="IPR010982">
    <property type="entry name" value="Lambda_DNA-bd_dom_sf"/>
</dbReference>
<evidence type="ECO:0000313" key="3">
    <source>
        <dbReference type="EMBL" id="MFB9757116.1"/>
    </source>
</evidence>
<organism evidence="3 4">
    <name type="scientific">Ectobacillus funiculus</name>
    <dbReference type="NCBI Taxonomy" id="137993"/>
    <lineage>
        <taxon>Bacteria</taxon>
        <taxon>Bacillati</taxon>
        <taxon>Bacillota</taxon>
        <taxon>Bacilli</taxon>
        <taxon>Bacillales</taxon>
        <taxon>Bacillaceae</taxon>
        <taxon>Ectobacillus</taxon>
    </lineage>
</organism>
<keyword evidence="4" id="KW-1185">Reference proteome</keyword>
<dbReference type="Pfam" id="PF01381">
    <property type="entry name" value="HTH_3"/>
    <property type="match status" value="1"/>
</dbReference>
<dbReference type="InterPro" id="IPR001387">
    <property type="entry name" value="Cro/C1-type_HTH"/>
</dbReference>
<name>A0ABV5WAC5_9BACI</name>
<gene>
    <name evidence="3" type="ORF">ACFFMS_00910</name>
</gene>
<dbReference type="RefSeq" id="WP_205650969.1">
    <property type="nucleotide sequence ID" value="NZ_JAPCYI010000001.1"/>
</dbReference>
<dbReference type="PANTHER" id="PTHR46797:SF2">
    <property type="entry name" value="TRANSCRIPTIONAL REGULATOR"/>
    <property type="match status" value="1"/>
</dbReference>
<feature type="domain" description="HTH cro/C1-type" evidence="2">
    <location>
        <begin position="15"/>
        <end position="69"/>
    </location>
</feature>
<accession>A0ABV5WAC5</accession>
<evidence type="ECO:0000313" key="4">
    <source>
        <dbReference type="Proteomes" id="UP001589609"/>
    </source>
</evidence>
<dbReference type="Gene3D" id="1.10.260.40">
    <property type="entry name" value="lambda repressor-like DNA-binding domains"/>
    <property type="match status" value="1"/>
</dbReference>